<evidence type="ECO:0000256" key="3">
    <source>
        <dbReference type="ARBA" id="ARBA00023157"/>
    </source>
</evidence>
<dbReference type="InterPro" id="IPR036179">
    <property type="entry name" value="Ig-like_dom_sf"/>
</dbReference>
<feature type="compositionally biased region" description="Polar residues" evidence="4">
    <location>
        <begin position="871"/>
        <end position="888"/>
    </location>
</feature>
<feature type="region of interest" description="Disordered" evidence="4">
    <location>
        <begin position="1062"/>
        <end position="1118"/>
    </location>
</feature>
<feature type="region of interest" description="Disordered" evidence="4">
    <location>
        <begin position="731"/>
        <end position="750"/>
    </location>
</feature>
<dbReference type="SMART" id="SM00408">
    <property type="entry name" value="IGc2"/>
    <property type="match status" value="1"/>
</dbReference>
<dbReference type="SUPFAM" id="SSF48726">
    <property type="entry name" value="Immunoglobulin"/>
    <property type="match status" value="5"/>
</dbReference>
<reference evidence="7 8" key="1">
    <citation type="submission" date="2024-05" db="EMBL/GenBank/DDBJ databases">
        <authorList>
            <person name="Wallberg A."/>
        </authorList>
    </citation>
    <scope>NUCLEOTIDE SEQUENCE [LARGE SCALE GENOMIC DNA]</scope>
</reference>
<evidence type="ECO:0000313" key="7">
    <source>
        <dbReference type="EMBL" id="CAL4082351.1"/>
    </source>
</evidence>
<evidence type="ECO:0000256" key="4">
    <source>
        <dbReference type="SAM" id="MobiDB-lite"/>
    </source>
</evidence>
<proteinExistence type="predicted"/>
<keyword evidence="3" id="KW-1015">Disulfide bond</keyword>
<dbReference type="Gene3D" id="2.60.40.10">
    <property type="entry name" value="Immunoglobulins"/>
    <property type="match status" value="4"/>
</dbReference>
<dbReference type="GO" id="GO:0016020">
    <property type="term" value="C:membrane"/>
    <property type="evidence" value="ECO:0007669"/>
    <property type="project" value="UniProtKB-SubCell"/>
</dbReference>
<feature type="domain" description="Ig-like" evidence="6">
    <location>
        <begin position="1"/>
        <end position="130"/>
    </location>
</feature>
<keyword evidence="8" id="KW-1185">Reference proteome</keyword>
<feature type="region of interest" description="Disordered" evidence="4">
    <location>
        <begin position="1402"/>
        <end position="1426"/>
    </location>
</feature>
<feature type="region of interest" description="Disordered" evidence="4">
    <location>
        <begin position="836"/>
        <end position="859"/>
    </location>
</feature>
<dbReference type="InterPro" id="IPR007110">
    <property type="entry name" value="Ig-like_dom"/>
</dbReference>
<evidence type="ECO:0000313" key="8">
    <source>
        <dbReference type="Proteomes" id="UP001497623"/>
    </source>
</evidence>
<dbReference type="InterPro" id="IPR013162">
    <property type="entry name" value="CD80_C2-set"/>
</dbReference>
<dbReference type="CDD" id="cd00096">
    <property type="entry name" value="Ig"/>
    <property type="match status" value="1"/>
</dbReference>
<evidence type="ECO:0000256" key="5">
    <source>
        <dbReference type="SAM" id="Phobius"/>
    </source>
</evidence>
<keyword evidence="5" id="KW-1133">Transmembrane helix</keyword>
<feature type="compositionally biased region" description="Low complexity" evidence="4">
    <location>
        <begin position="1559"/>
        <end position="1575"/>
    </location>
</feature>
<feature type="region of interest" description="Disordered" evidence="4">
    <location>
        <begin position="871"/>
        <end position="891"/>
    </location>
</feature>
<comment type="caution">
    <text evidence="7">The sequence shown here is derived from an EMBL/GenBank/DDBJ whole genome shotgun (WGS) entry which is preliminary data.</text>
</comment>
<comment type="subcellular location">
    <subcellularLocation>
        <location evidence="1">Membrane</location>
        <topology evidence="1">Single-pass membrane protein</topology>
    </subcellularLocation>
</comment>
<feature type="transmembrane region" description="Helical" evidence="5">
    <location>
        <begin position="694"/>
        <end position="715"/>
    </location>
</feature>
<dbReference type="InterPro" id="IPR003598">
    <property type="entry name" value="Ig_sub2"/>
</dbReference>
<dbReference type="Pfam" id="PF08205">
    <property type="entry name" value="C2-set_2"/>
    <property type="match status" value="2"/>
</dbReference>
<feature type="compositionally biased region" description="Polar residues" evidence="4">
    <location>
        <begin position="842"/>
        <end position="852"/>
    </location>
</feature>
<feature type="compositionally biased region" description="Low complexity" evidence="4">
    <location>
        <begin position="1215"/>
        <end position="1230"/>
    </location>
</feature>
<feature type="domain" description="Ig-like" evidence="6">
    <location>
        <begin position="380"/>
        <end position="470"/>
    </location>
</feature>
<feature type="region of interest" description="Disordered" evidence="4">
    <location>
        <begin position="1559"/>
        <end position="1582"/>
    </location>
</feature>
<evidence type="ECO:0000259" key="6">
    <source>
        <dbReference type="PROSITE" id="PS50835"/>
    </source>
</evidence>
<dbReference type="InterPro" id="IPR013783">
    <property type="entry name" value="Ig-like_fold"/>
</dbReference>
<gene>
    <name evidence="7" type="ORF">MNOR_LOCUS11863</name>
</gene>
<accession>A0AAV2QIQ0</accession>
<protein>
    <recommendedName>
        <fullName evidence="6">Ig-like domain-containing protein</fullName>
    </recommendedName>
</protein>
<feature type="compositionally biased region" description="Polar residues" evidence="4">
    <location>
        <begin position="1203"/>
        <end position="1214"/>
    </location>
</feature>
<dbReference type="PANTHER" id="PTHR23278">
    <property type="entry name" value="SIDESTEP PROTEIN"/>
    <property type="match status" value="1"/>
</dbReference>
<feature type="domain" description="Ig-like" evidence="6">
    <location>
        <begin position="247"/>
        <end position="323"/>
    </location>
</feature>
<feature type="region of interest" description="Disordered" evidence="4">
    <location>
        <begin position="1195"/>
        <end position="1230"/>
    </location>
</feature>
<evidence type="ECO:0000256" key="1">
    <source>
        <dbReference type="ARBA" id="ARBA00004167"/>
    </source>
</evidence>
<dbReference type="InterPro" id="IPR003599">
    <property type="entry name" value="Ig_sub"/>
</dbReference>
<keyword evidence="5" id="KW-0812">Transmembrane</keyword>
<dbReference type="EMBL" id="CAXKWB010006331">
    <property type="protein sequence ID" value="CAL4082351.1"/>
    <property type="molecule type" value="Genomic_DNA"/>
</dbReference>
<dbReference type="Pfam" id="PF13927">
    <property type="entry name" value="Ig_3"/>
    <property type="match status" value="1"/>
</dbReference>
<feature type="compositionally biased region" description="Pro residues" evidence="4">
    <location>
        <begin position="1073"/>
        <end position="1089"/>
    </location>
</feature>
<dbReference type="PROSITE" id="PS50835">
    <property type="entry name" value="IG_LIKE"/>
    <property type="match status" value="4"/>
</dbReference>
<feature type="non-terminal residue" evidence="7">
    <location>
        <position position="1"/>
    </location>
</feature>
<keyword evidence="2 5" id="KW-0472">Membrane</keyword>
<organism evidence="7 8">
    <name type="scientific">Meganyctiphanes norvegica</name>
    <name type="common">Northern krill</name>
    <name type="synonym">Thysanopoda norvegica</name>
    <dbReference type="NCBI Taxonomy" id="48144"/>
    <lineage>
        <taxon>Eukaryota</taxon>
        <taxon>Metazoa</taxon>
        <taxon>Ecdysozoa</taxon>
        <taxon>Arthropoda</taxon>
        <taxon>Crustacea</taxon>
        <taxon>Multicrustacea</taxon>
        <taxon>Malacostraca</taxon>
        <taxon>Eumalacostraca</taxon>
        <taxon>Eucarida</taxon>
        <taxon>Euphausiacea</taxon>
        <taxon>Euphausiidae</taxon>
        <taxon>Meganyctiphanes</taxon>
    </lineage>
</organism>
<dbReference type="Proteomes" id="UP001497623">
    <property type="component" value="Unassembled WGS sequence"/>
</dbReference>
<name>A0AAV2QIQ0_MEGNR</name>
<feature type="compositionally biased region" description="Pro residues" evidence="4">
    <location>
        <begin position="1107"/>
        <end position="1118"/>
    </location>
</feature>
<feature type="domain" description="Ig-like" evidence="6">
    <location>
        <begin position="138"/>
        <end position="228"/>
    </location>
</feature>
<dbReference type="SMART" id="SM00409">
    <property type="entry name" value="IG"/>
    <property type="match status" value="2"/>
</dbReference>
<sequence>DGGTRDNPNEVEVVLGGVAELPCHLSPGYQPMLILWYRVDIGTPVFSYDARNPLQPRQWSARRALGGTLTLKLDPKLEDIDNALSPVMSTSSSLSANLVIEGAHDTDKGIYRCRVDYRGRPTQDTYTSLAVIVPPEAPVIEILSEGHWLKKDRDAYIGPLRVGSKLSLRCTARGGEPAPKVSWWRGGQKLLGTTSEIVVNENGAVISKVEVVVRPEDERTPIVCQAANTVMVPPLRTALLMTILVPPSWVRVVGGSRPMSADKSYAVECHSAGAEPPPVLSWWLAGDQLIASGQRTSINGSTVSYLEFTPKAVHSGAHLMCKAIPPDHLIAEMDPQTSWVLTDSVPLKITYKPEAQLMIRHMKREGSSLGATDRVGVALPPATPLGTDGDVDVHEGDGVVMHCDVRADPPVFHVAWQKDGLPLTGEPHNPGVKVGNMSVIIIKTTRNHMGTYTCTAHNNEGSSKSRETFLGIIHGPECGRSRPEIVGAPRDHEINVTCEVSAYPMPVAWSWAVRSVRGLVPLPRHMVHHQANISWVTYTPRSRVDYGELLCWATSAAGRQQDPCSSRLVVADQPITPRDCSVRNHIPQALFITCTAPLDQALPTTLHAHVYNPKGDRIQESSSASKKITIRSLNPSQQYRIVIWAANTYGISRSIELFANTSAATANATITTHSLNGHHPEDDRHVFSHFGSSLLAVLLVVTVLVVMIGIVVGLITNEWLVGPDMSAHHPQEDEYLTPKYSGKDEDDGPCISVEDIENSSIQLSSSDEETEQDSPVYAVPHNQLGNKSSSKSYMTPSFTTFSQNETLLHDGTPTSWNLPMSNSRLFRNNIEVHQIKQKQSNKKFQPNKTPNFPITKIPMPERLSSSKHFTGSNITPHSKQTKISTVPSKQPKFPVTKSIISHQNSNLERCYDEGGDEEKDNDENSYRVILMPETNKKLKKAKDKGSQLLIDLTEKGFFDELHCGEPTLTTNFSRKCAFITNGETTALWFQESSKFLQTQGNQQLFSRNFNVDNNLGDKTNFISNIEPIYEPVKNISFKDRGYCDMILPEKAAGNAPCFLKPSNNLKPKITKPRLPPPKVPPPKVPPPKIPDVNSTQAESKFRSPYPSITPPKDPPPKIPTMKLCYPNVSSPKINGPKFLGPKVLPPRVPPPSVPPPKIPTTTTESMHAQYMSQQSKISDKINPIEVHPSKIQLPKMAPHVHSPPNSQPTKVQLSNQPLVNNPKPNVKSNNNQIGKIKRIAPKVPPPEIPTTTTSFSDNIGLTSFNSDEFLLDATVGSKSSVSQPFPREITEEVVKCEEDIVKQFPNLLTQPSDLLRQYQILNPPKEKIQHHVHWGTMSDIKESNKSKKNYSCKGSEAVKALIHQESTLGRDYTPPTDSFSRNEEDGFVAMSCEILKSPTVFRHTSSPVPTPSPRLGNRHDSVSASTSSLDNYCTERIEKKMKMRLSPQRRPRSIHVACGAQRAPVVVYSTDISILSRSYSWSSFASSCAPSSSSSSHLPNSSQSSYSRSLSSGDFYSVDSTVFPSSSSHTSSGSLVSSSSSFLSSMTEESVSMSLQSFSASPSLSSCSTSNYSVSFDLFKPS</sequence>
<dbReference type="PANTHER" id="PTHR23278:SF19">
    <property type="entry name" value="OBSCURIN"/>
    <property type="match status" value="1"/>
</dbReference>
<evidence type="ECO:0000256" key="2">
    <source>
        <dbReference type="ARBA" id="ARBA00023136"/>
    </source>
</evidence>